<protein>
    <submittedName>
        <fullName evidence="2">Uncharacterized protein</fullName>
    </submittedName>
</protein>
<dbReference type="AlphaFoldDB" id="A0A9W8X8A1"/>
<sequence length="226" mass="26525">MSERQTQKLNAGRFGMFNHPTLMPRTPEKGRKRKRVKEYSDHVESPRVPRRKERRGRKEAIETSDEDEGNAEDKRENDDERARNTEEYLDVFNLVNSAEARVRIAENTLSTMISEHKSLEFKLAAIDATAENGISDILRQRDEVIRIATEHAEAKIRRVRQRVPRKKTQYERKLHDVSEQRKGMEQRTMELKAALEVIKGKKVALEQQDRSKMYSGLRDVQARQRQ</sequence>
<accession>A0A9W8X8A1</accession>
<feature type="compositionally biased region" description="Basic and acidic residues" evidence="1">
    <location>
        <begin position="71"/>
        <end position="82"/>
    </location>
</feature>
<organism evidence="2 3">
    <name type="scientific">Didymella glomerata</name>
    <dbReference type="NCBI Taxonomy" id="749621"/>
    <lineage>
        <taxon>Eukaryota</taxon>
        <taxon>Fungi</taxon>
        <taxon>Dikarya</taxon>
        <taxon>Ascomycota</taxon>
        <taxon>Pezizomycotina</taxon>
        <taxon>Dothideomycetes</taxon>
        <taxon>Pleosporomycetidae</taxon>
        <taxon>Pleosporales</taxon>
        <taxon>Pleosporineae</taxon>
        <taxon>Didymellaceae</taxon>
        <taxon>Didymella</taxon>
    </lineage>
</organism>
<dbReference type="EMBL" id="JAPEUV010000005">
    <property type="protein sequence ID" value="KAJ4342759.1"/>
    <property type="molecule type" value="Genomic_DNA"/>
</dbReference>
<evidence type="ECO:0000256" key="1">
    <source>
        <dbReference type="SAM" id="MobiDB-lite"/>
    </source>
</evidence>
<gene>
    <name evidence="2" type="ORF">N0V87_000968</name>
</gene>
<dbReference type="Proteomes" id="UP001140562">
    <property type="component" value="Unassembled WGS sequence"/>
</dbReference>
<name>A0A9W8X8A1_9PLEO</name>
<reference evidence="2" key="1">
    <citation type="submission" date="2022-10" db="EMBL/GenBank/DDBJ databases">
        <title>Tapping the CABI collections for fungal endophytes: first genome assemblies for Collariella, Neodidymelliopsis, Ascochyta clinopodiicola, Didymella pomorum, Didymosphaeria variabile, Neocosmospora piperis and Neocucurbitaria cava.</title>
        <authorList>
            <person name="Hill R."/>
        </authorList>
    </citation>
    <scope>NUCLEOTIDE SEQUENCE</scope>
    <source>
        <strain evidence="2">IMI 360193</strain>
    </source>
</reference>
<evidence type="ECO:0000313" key="2">
    <source>
        <dbReference type="EMBL" id="KAJ4342759.1"/>
    </source>
</evidence>
<comment type="caution">
    <text evidence="2">The sequence shown here is derived from an EMBL/GenBank/DDBJ whole genome shotgun (WGS) entry which is preliminary data.</text>
</comment>
<evidence type="ECO:0000313" key="3">
    <source>
        <dbReference type="Proteomes" id="UP001140562"/>
    </source>
</evidence>
<feature type="compositionally biased region" description="Basic and acidic residues" evidence="1">
    <location>
        <begin position="37"/>
        <end position="47"/>
    </location>
</feature>
<proteinExistence type="predicted"/>
<dbReference type="OrthoDB" id="3795403at2759"/>
<keyword evidence="3" id="KW-1185">Reference proteome</keyword>
<feature type="region of interest" description="Disordered" evidence="1">
    <location>
        <begin position="1"/>
        <end position="82"/>
    </location>
</feature>